<reference evidence="1 2" key="1">
    <citation type="journal article" date="2021" name="Elife">
        <title>Chloroplast acquisition without the gene transfer in kleptoplastic sea slugs, Plakobranchus ocellatus.</title>
        <authorList>
            <person name="Maeda T."/>
            <person name="Takahashi S."/>
            <person name="Yoshida T."/>
            <person name="Shimamura S."/>
            <person name="Takaki Y."/>
            <person name="Nagai Y."/>
            <person name="Toyoda A."/>
            <person name="Suzuki Y."/>
            <person name="Arimoto A."/>
            <person name="Ishii H."/>
            <person name="Satoh N."/>
            <person name="Nishiyama T."/>
            <person name="Hasebe M."/>
            <person name="Maruyama T."/>
            <person name="Minagawa J."/>
            <person name="Obokata J."/>
            <person name="Shigenobu S."/>
        </authorList>
    </citation>
    <scope>NUCLEOTIDE SEQUENCE [LARGE SCALE GENOMIC DNA]</scope>
</reference>
<sequence length="658" mass="75544">MYLGLSWLRCFGIPGKNTCVALLVCLLWVSAIFVYNSSRSLQGLNAWSRISSNISALLRNFEREEGQEKEQESLNRECTFPGTNPFDPALTTIVKKYPPLDCSRNTPNIVYIENFIVKVNRTKLRRALLRGQRFKHCRYKEIFRQYGSDKTVYFGVSSATFIDRIELEPQHKNIVVECYSTKNSILSRSYFHLVRVEMDTESYLKNNYEQHLRRDSPSETLSILMIGIDGMSKQNFERAMPKTRNFVLNVLGGTELRKFNKVGLNTLPNVTPLLTGKTWQEVRNLLQPDKSFLDSGNHLFLWSEARKLGYRTGLILDSRDVTSFHYMRKGFKVAPVDYYLRPTLLAWGADRLMHGRDKNCLGDRAMVSQLYDYWLQMARTFRSKSTPYFGYSFSAVLTHDDCNLASKGDDLYHQFLQDLVATGTINNTVIVWFSDHGQRFGRIRSTYQGRVETNTPYMFFILPPWFKKKYPDAMRVLNINQDRLTTHFDVYETLMDLLYFQGVTGNGTIKQRGISLFKEIPRERTCAQAGVPVEFCACAHFSQPLLDEEVRQQLGAALLNRVNSFTEHIADECARLSIVSINSIFLVRTNSLRTMKSKSFRVVITAKPGLGTFEGLVQLSMKTGLARVAGEVVRTNLYRGQADCVVNPTLRQFCFCTV</sequence>
<dbReference type="Proteomes" id="UP000762676">
    <property type="component" value="Unassembled WGS sequence"/>
</dbReference>
<evidence type="ECO:0000313" key="1">
    <source>
        <dbReference type="EMBL" id="GFR68549.1"/>
    </source>
</evidence>
<keyword evidence="2" id="KW-1185">Reference proteome</keyword>
<dbReference type="GO" id="GO:0005615">
    <property type="term" value="C:extracellular space"/>
    <property type="evidence" value="ECO:0007669"/>
    <property type="project" value="TreeGrafter"/>
</dbReference>
<dbReference type="FunFam" id="3.40.720.10:FF:000017">
    <property type="entry name" value="Predicted protein"/>
    <property type="match status" value="1"/>
</dbReference>
<dbReference type="PANTHER" id="PTHR10974:SF6">
    <property type="entry name" value="PROTEIN CBG19234"/>
    <property type="match status" value="1"/>
</dbReference>
<evidence type="ECO:0000313" key="2">
    <source>
        <dbReference type="Proteomes" id="UP000762676"/>
    </source>
</evidence>
<gene>
    <name evidence="1" type="ORF">ElyMa_002023900</name>
</gene>
<protein>
    <recommendedName>
        <fullName evidence="3">Sulfatase N-terminal domain-containing protein</fullName>
    </recommendedName>
</protein>
<dbReference type="EMBL" id="BMAT01004125">
    <property type="protein sequence ID" value="GFR68549.1"/>
    <property type="molecule type" value="Genomic_DNA"/>
</dbReference>
<evidence type="ECO:0008006" key="3">
    <source>
        <dbReference type="Google" id="ProtNLM"/>
    </source>
</evidence>
<comment type="caution">
    <text evidence="1">The sequence shown here is derived from an EMBL/GenBank/DDBJ whole genome shotgun (WGS) entry which is preliminary data.</text>
</comment>
<accession>A0AAV4F5J8</accession>
<dbReference type="SUPFAM" id="SSF53649">
    <property type="entry name" value="Alkaline phosphatase-like"/>
    <property type="match status" value="1"/>
</dbReference>
<proteinExistence type="predicted"/>
<dbReference type="InterPro" id="IPR017850">
    <property type="entry name" value="Alkaline_phosphatase_core_sf"/>
</dbReference>
<dbReference type="PANTHER" id="PTHR10974">
    <property type="entry name" value="FI08016P-RELATED"/>
    <property type="match status" value="1"/>
</dbReference>
<dbReference type="CDD" id="cd16021">
    <property type="entry name" value="ALP_like"/>
    <property type="match status" value="1"/>
</dbReference>
<dbReference type="InterPro" id="IPR004245">
    <property type="entry name" value="DUF229"/>
</dbReference>
<name>A0AAV4F5J8_9GAST</name>
<organism evidence="1 2">
    <name type="scientific">Elysia marginata</name>
    <dbReference type="NCBI Taxonomy" id="1093978"/>
    <lineage>
        <taxon>Eukaryota</taxon>
        <taxon>Metazoa</taxon>
        <taxon>Spiralia</taxon>
        <taxon>Lophotrochozoa</taxon>
        <taxon>Mollusca</taxon>
        <taxon>Gastropoda</taxon>
        <taxon>Heterobranchia</taxon>
        <taxon>Euthyneura</taxon>
        <taxon>Panpulmonata</taxon>
        <taxon>Sacoglossa</taxon>
        <taxon>Placobranchoidea</taxon>
        <taxon>Plakobranchidae</taxon>
        <taxon>Elysia</taxon>
    </lineage>
</organism>
<dbReference type="Pfam" id="PF02995">
    <property type="entry name" value="DUF229"/>
    <property type="match status" value="1"/>
</dbReference>
<dbReference type="Gene3D" id="3.40.720.10">
    <property type="entry name" value="Alkaline Phosphatase, subunit A"/>
    <property type="match status" value="1"/>
</dbReference>
<dbReference type="AlphaFoldDB" id="A0AAV4F5J8"/>